<organism evidence="2 3">
    <name type="scientific">Chryseobacterium suipulveris</name>
    <dbReference type="NCBI Taxonomy" id="2929800"/>
    <lineage>
        <taxon>Bacteria</taxon>
        <taxon>Pseudomonadati</taxon>
        <taxon>Bacteroidota</taxon>
        <taxon>Flavobacteriia</taxon>
        <taxon>Flavobacteriales</taxon>
        <taxon>Weeksellaceae</taxon>
        <taxon>Chryseobacterium group</taxon>
        <taxon>Chryseobacterium</taxon>
    </lineage>
</organism>
<name>A0ABY4BKU8_9FLAO</name>
<dbReference type="Proteomes" id="UP000831460">
    <property type="component" value="Chromosome"/>
</dbReference>
<keyword evidence="3" id="KW-1185">Reference proteome</keyword>
<gene>
    <name evidence="2" type="ORF">MTP09_07735</name>
</gene>
<proteinExistence type="predicted"/>
<evidence type="ECO:0000256" key="1">
    <source>
        <dbReference type="SAM" id="MobiDB-lite"/>
    </source>
</evidence>
<feature type="compositionally biased region" description="Basic residues" evidence="1">
    <location>
        <begin position="1"/>
        <end position="16"/>
    </location>
</feature>
<reference evidence="2 3" key="1">
    <citation type="submission" date="2022-03" db="EMBL/GenBank/DDBJ databases">
        <title>Chryseobacterium sp. isolated from particulate matters in swine house.</title>
        <authorList>
            <person name="Won M."/>
            <person name="Kim S.-J."/>
            <person name="Kwon S.-W."/>
        </authorList>
    </citation>
    <scope>NUCLEOTIDE SEQUENCE [LARGE SCALE GENOMIC DNA]</scope>
    <source>
        <strain evidence="2 3">SC2-2</strain>
    </source>
</reference>
<accession>A0ABY4BKU8</accession>
<evidence type="ECO:0000313" key="2">
    <source>
        <dbReference type="EMBL" id="UOE39818.1"/>
    </source>
</evidence>
<sequence length="50" mass="5677">METKDKKSKKATKKVVKTAEETPKKISKTGLAMRRFKGVLEIVDMKAVLR</sequence>
<evidence type="ECO:0000313" key="3">
    <source>
        <dbReference type="Proteomes" id="UP000831460"/>
    </source>
</evidence>
<feature type="region of interest" description="Disordered" evidence="1">
    <location>
        <begin position="1"/>
        <end position="23"/>
    </location>
</feature>
<dbReference type="EMBL" id="CP094532">
    <property type="protein sequence ID" value="UOE39818.1"/>
    <property type="molecule type" value="Genomic_DNA"/>
</dbReference>
<dbReference type="RefSeq" id="WP_243547657.1">
    <property type="nucleotide sequence ID" value="NZ_CP094532.1"/>
</dbReference>
<protein>
    <submittedName>
        <fullName evidence="2">Uncharacterized protein</fullName>
    </submittedName>
</protein>